<protein>
    <submittedName>
        <fullName evidence="3">Uncharacterized protein LOC101367180</fullName>
    </submittedName>
</protein>
<keyword evidence="2" id="KW-1185">Reference proteome</keyword>
<name>A0A9B0GWP2_ODORO</name>
<proteinExistence type="inferred from homology"/>
<evidence type="ECO:0000313" key="3">
    <source>
        <dbReference type="RefSeq" id="XP_004407161.1"/>
    </source>
</evidence>
<organism evidence="2 3">
    <name type="scientific">Odobenus rosmarus divergens</name>
    <name type="common">Pacific walrus</name>
    <dbReference type="NCBI Taxonomy" id="9708"/>
    <lineage>
        <taxon>Eukaryota</taxon>
        <taxon>Metazoa</taxon>
        <taxon>Chordata</taxon>
        <taxon>Craniata</taxon>
        <taxon>Vertebrata</taxon>
        <taxon>Euteleostomi</taxon>
        <taxon>Mammalia</taxon>
        <taxon>Eutheria</taxon>
        <taxon>Laurasiatheria</taxon>
        <taxon>Carnivora</taxon>
        <taxon>Caniformia</taxon>
        <taxon>Pinnipedia</taxon>
        <taxon>Odobenidae</taxon>
        <taxon>Odobenus</taxon>
    </lineage>
</organism>
<gene>
    <name evidence="3" type="primary">LOC101367180</name>
</gene>
<accession>A0A9B0GWP2</accession>
<dbReference type="Pfam" id="PF09072">
    <property type="entry name" value="TMA7"/>
    <property type="match status" value="1"/>
</dbReference>
<comment type="similarity">
    <text evidence="1">Belongs to the TMA7 family.</text>
</comment>
<dbReference type="Proteomes" id="UP000245340">
    <property type="component" value="Unplaced"/>
</dbReference>
<reference evidence="3" key="1">
    <citation type="submission" date="2025-08" db="UniProtKB">
        <authorList>
            <consortium name="RefSeq"/>
        </authorList>
    </citation>
    <scope>IDENTIFICATION</scope>
</reference>
<dbReference type="AlphaFoldDB" id="A0A9B0GWP2"/>
<evidence type="ECO:0000256" key="1">
    <source>
        <dbReference type="ARBA" id="ARBA00006631"/>
    </source>
</evidence>
<dbReference type="PANTHER" id="PTHR28632">
    <property type="entry name" value="TRANSLATION MACHINERY-ASSOCIATED PROTEIN 7"/>
    <property type="match status" value="1"/>
</dbReference>
<sequence length="258" mass="27747">MGIAQIENNGAFFTKGVRGYNYGGQAGKRQSTVVKKDKFTDKIKGNGSNVNNLSSCDWLVSEDSIPSWGSHLTSAQQLGYNSALTAGLALVTRIQAAVNTGLSQNGLNRECALPYAISYFCFILHEMQSVTQLATVSGGVGEGLAGATSGHKSGKKLLEQPKKHANGTDDEDETFKQKLKEEQKKLEKLKVKATQKGPLATGGIKKSGKRSSEKFQVLFGSPSIFYRPRLDLGIIRLKAVVVNLLNNSGAPETVLFAH</sequence>
<evidence type="ECO:0000313" key="2">
    <source>
        <dbReference type="Proteomes" id="UP000245340"/>
    </source>
</evidence>
<dbReference type="RefSeq" id="XP_004407161.1">
    <property type="nucleotide sequence ID" value="XM_004407104.1"/>
</dbReference>
<dbReference type="InterPro" id="IPR015157">
    <property type="entry name" value="TMA7"/>
</dbReference>